<proteinExistence type="predicted"/>
<dbReference type="EMBL" id="CP031264">
    <property type="protein sequence ID" value="AXI76510.1"/>
    <property type="molecule type" value="Genomic_DNA"/>
</dbReference>
<evidence type="ECO:0000313" key="2">
    <source>
        <dbReference type="Proteomes" id="UP000249340"/>
    </source>
</evidence>
<sequence length="123" mass="13930">MTTRSTRAGQQPPERRYPLARPHRLSAESLARTGGVHPDLVRRFAVLGLLDAERDATGRLWFPPGAPYQLARIQRLRAGLCLNYASIGLVLDLLDHIDHLEAELRRRPHRTPWAGARSEPPWT</sequence>
<reference evidence="2" key="1">
    <citation type="submission" date="2018-07" db="EMBL/GenBank/DDBJ databases">
        <title>Streptacidiphilus bronchialis DSM 106435 chromosome.</title>
        <authorList>
            <person name="Batra D."/>
            <person name="Gulvik C.A."/>
        </authorList>
    </citation>
    <scope>NUCLEOTIDE SEQUENCE [LARGE SCALE GENOMIC DNA]</scope>
    <source>
        <strain evidence="2">DSM 106435</strain>
    </source>
</reference>
<evidence type="ECO:0000313" key="1">
    <source>
        <dbReference type="EMBL" id="AXI76510.1"/>
    </source>
</evidence>
<name>A0A345SS05_9ACTN</name>
<dbReference type="SUPFAM" id="SSF46955">
    <property type="entry name" value="Putative DNA-binding domain"/>
    <property type="match status" value="1"/>
</dbReference>
<dbReference type="OrthoDB" id="5526358at2"/>
<gene>
    <name evidence="1" type="ORF">C7M71_002515</name>
</gene>
<dbReference type="InterPro" id="IPR009061">
    <property type="entry name" value="DNA-bd_dom_put_sf"/>
</dbReference>
<dbReference type="RefSeq" id="WP_111490793.1">
    <property type="nucleotide sequence ID" value="NZ_CP031264.1"/>
</dbReference>
<dbReference type="Pfam" id="PF13591">
    <property type="entry name" value="MerR_2"/>
    <property type="match status" value="1"/>
</dbReference>
<dbReference type="Proteomes" id="UP000249340">
    <property type="component" value="Chromosome"/>
</dbReference>
<protein>
    <submittedName>
        <fullName evidence="1">MerR family transcriptional regulator</fullName>
    </submittedName>
</protein>
<organism evidence="1 2">
    <name type="scientific">Peterkaempfera bronchialis</name>
    <dbReference type="NCBI Taxonomy" id="2126346"/>
    <lineage>
        <taxon>Bacteria</taxon>
        <taxon>Bacillati</taxon>
        <taxon>Actinomycetota</taxon>
        <taxon>Actinomycetes</taxon>
        <taxon>Kitasatosporales</taxon>
        <taxon>Streptomycetaceae</taxon>
        <taxon>Peterkaempfera</taxon>
    </lineage>
</organism>
<keyword evidence="2" id="KW-1185">Reference proteome</keyword>
<accession>A0A345SS05</accession>
<dbReference type="Gene3D" id="1.10.1660.10">
    <property type="match status" value="1"/>
</dbReference>
<dbReference type="KEGG" id="stri:C7M71_002515"/>
<dbReference type="AlphaFoldDB" id="A0A345SS05"/>